<name>A0A454JMK1_9NEIS</name>
<comment type="caution">
    <text evidence="7">The sequence shown here is derived from an EMBL/GenBank/DDBJ whole genome shotgun (WGS) entry which is preliminary data.</text>
</comment>
<dbReference type="Pfam" id="PF02653">
    <property type="entry name" value="BPD_transp_2"/>
    <property type="match status" value="1"/>
</dbReference>
<evidence type="ECO:0000256" key="5">
    <source>
        <dbReference type="ARBA" id="ARBA00023136"/>
    </source>
</evidence>
<keyword evidence="4 6" id="KW-1133">Transmembrane helix</keyword>
<evidence type="ECO:0000256" key="3">
    <source>
        <dbReference type="ARBA" id="ARBA00022692"/>
    </source>
</evidence>
<feature type="transmembrane region" description="Helical" evidence="6">
    <location>
        <begin position="347"/>
        <end position="365"/>
    </location>
</feature>
<feature type="transmembrane region" description="Helical" evidence="6">
    <location>
        <begin position="403"/>
        <end position="424"/>
    </location>
</feature>
<dbReference type="CDD" id="cd06581">
    <property type="entry name" value="TM_PBP1_LivM_like"/>
    <property type="match status" value="1"/>
</dbReference>
<organism evidence="7 8">
    <name type="scientific">Aquitalea palustris</name>
    <dbReference type="NCBI Taxonomy" id="2480983"/>
    <lineage>
        <taxon>Bacteria</taxon>
        <taxon>Pseudomonadati</taxon>
        <taxon>Pseudomonadota</taxon>
        <taxon>Betaproteobacteria</taxon>
        <taxon>Neisseriales</taxon>
        <taxon>Chromobacteriaceae</taxon>
        <taxon>Aquitalea</taxon>
    </lineage>
</organism>
<dbReference type="Proteomes" id="UP000274139">
    <property type="component" value="Unassembled WGS sequence"/>
</dbReference>
<keyword evidence="5 6" id="KW-0472">Membrane</keyword>
<dbReference type="InterPro" id="IPR001851">
    <property type="entry name" value="ABC_transp_permease"/>
</dbReference>
<feature type="transmembrane region" description="Helical" evidence="6">
    <location>
        <begin position="265"/>
        <end position="283"/>
    </location>
</feature>
<evidence type="ECO:0000256" key="4">
    <source>
        <dbReference type="ARBA" id="ARBA00022989"/>
    </source>
</evidence>
<dbReference type="OrthoDB" id="9814461at2"/>
<accession>A0A454JMK1</accession>
<keyword evidence="8" id="KW-1185">Reference proteome</keyword>
<dbReference type="PANTHER" id="PTHR30482:SF5">
    <property type="entry name" value="ABC TRANSPORTER PERMEASE PROTEIN"/>
    <property type="match status" value="1"/>
</dbReference>
<dbReference type="GO" id="GO:0005886">
    <property type="term" value="C:plasma membrane"/>
    <property type="evidence" value="ECO:0007669"/>
    <property type="project" value="UniProtKB-SubCell"/>
</dbReference>
<dbReference type="GO" id="GO:0015658">
    <property type="term" value="F:branched-chain amino acid transmembrane transporter activity"/>
    <property type="evidence" value="ECO:0007669"/>
    <property type="project" value="InterPro"/>
</dbReference>
<feature type="transmembrane region" description="Helical" evidence="6">
    <location>
        <begin position="94"/>
        <end position="118"/>
    </location>
</feature>
<dbReference type="AlphaFoldDB" id="A0A454JMK1"/>
<feature type="transmembrane region" description="Helical" evidence="6">
    <location>
        <begin position="159"/>
        <end position="177"/>
    </location>
</feature>
<evidence type="ECO:0000256" key="6">
    <source>
        <dbReference type="SAM" id="Phobius"/>
    </source>
</evidence>
<dbReference type="PANTHER" id="PTHR30482">
    <property type="entry name" value="HIGH-AFFINITY BRANCHED-CHAIN AMINO ACID TRANSPORT SYSTEM PERMEASE"/>
    <property type="match status" value="1"/>
</dbReference>
<protein>
    <submittedName>
        <fullName evidence="7">Branched-chain amino acid ABC transporter permease</fullName>
    </submittedName>
</protein>
<sequence>MSFFMEVLLGGLLAGVMYSLVAIGFVLIYKASGVFNFAQGSMVLFAALTFVSLLERGLPFWLAFVLSLLSMLLLALLLERLVLRHLVNRPPITLFMATLGLSYVVEGVAQALWALLALAFGLLPFIGNDYWFSAILIPFLVLSLAGLGLNLLTGYAGQLSLGSAAFMAVGAFASYKLQFLLPGLPLLLSFVAGGVVAAAVGVVFGLPSLRIKGFYLLVSTLAAQFFVEWLLTKFAWFSNGNESGVITAPPLLVAGHDFGSPAGRYLLTLSVVLPLFVLAGNLVRSSLGRNWMAVRDMDTAAAVIGIPILRTKLLAFAISSFILGVAGSLWAFTYLGTVEPHGFDLSRSFQVLFIIILGGMGSILGNFLGAAFIVLLPIVLSILSGSLLSGVLPAGQLENLQKIIFGVLIILFLIKEPDGLARLWQGWRARARLWPLRF</sequence>
<reference evidence="7 8" key="1">
    <citation type="submission" date="2018-10" db="EMBL/GenBank/DDBJ databases">
        <title>Draft genome sequence of Aquitalea MWU14-2217 isolated from a wild cranberry bog in Provincetown, Massachusetts.</title>
        <authorList>
            <person name="Ebadzadsahrai G."/>
            <person name="Soby S."/>
        </authorList>
    </citation>
    <scope>NUCLEOTIDE SEQUENCE [LARGE SCALE GENOMIC DNA]</scope>
    <source>
        <strain evidence="7 8">MWU14-2217</strain>
    </source>
</reference>
<comment type="subcellular location">
    <subcellularLocation>
        <location evidence="1">Cell membrane</location>
        <topology evidence="1">Multi-pass membrane protein</topology>
    </subcellularLocation>
</comment>
<feature type="transmembrane region" description="Helical" evidence="6">
    <location>
        <begin position="183"/>
        <end position="206"/>
    </location>
</feature>
<gene>
    <name evidence="7" type="ORF">EAY64_02430</name>
</gene>
<dbReference type="RefSeq" id="WP_113023946.1">
    <property type="nucleotide sequence ID" value="NZ_JAIZDC010000001.1"/>
</dbReference>
<feature type="transmembrane region" description="Helical" evidence="6">
    <location>
        <begin position="372"/>
        <end position="391"/>
    </location>
</feature>
<evidence type="ECO:0000313" key="8">
    <source>
        <dbReference type="Proteomes" id="UP000274139"/>
    </source>
</evidence>
<feature type="transmembrane region" description="Helical" evidence="6">
    <location>
        <begin position="130"/>
        <end position="152"/>
    </location>
</feature>
<proteinExistence type="predicted"/>
<evidence type="ECO:0000256" key="2">
    <source>
        <dbReference type="ARBA" id="ARBA00022475"/>
    </source>
</evidence>
<dbReference type="EMBL" id="RFAR01000007">
    <property type="protein sequence ID" value="RMD01341.1"/>
    <property type="molecule type" value="Genomic_DNA"/>
</dbReference>
<evidence type="ECO:0000256" key="1">
    <source>
        <dbReference type="ARBA" id="ARBA00004651"/>
    </source>
</evidence>
<feature type="transmembrane region" description="Helical" evidence="6">
    <location>
        <begin position="6"/>
        <end position="27"/>
    </location>
</feature>
<keyword evidence="2" id="KW-1003">Cell membrane</keyword>
<dbReference type="InterPro" id="IPR043428">
    <property type="entry name" value="LivM-like"/>
</dbReference>
<evidence type="ECO:0000313" key="7">
    <source>
        <dbReference type="EMBL" id="RMD01341.1"/>
    </source>
</evidence>
<feature type="transmembrane region" description="Helical" evidence="6">
    <location>
        <begin position="213"/>
        <end position="231"/>
    </location>
</feature>
<keyword evidence="3 6" id="KW-0812">Transmembrane</keyword>
<feature type="transmembrane region" description="Helical" evidence="6">
    <location>
        <begin position="60"/>
        <end position="82"/>
    </location>
</feature>
<feature type="transmembrane region" description="Helical" evidence="6">
    <location>
        <begin position="313"/>
        <end position="335"/>
    </location>
</feature>